<keyword evidence="2" id="KW-1185">Reference proteome</keyword>
<protein>
    <submittedName>
        <fullName evidence="1">Uncharacterized protein</fullName>
    </submittedName>
</protein>
<dbReference type="EMBL" id="RDQH01000327">
    <property type="protein sequence ID" value="RXI09041.1"/>
    <property type="molecule type" value="Genomic_DNA"/>
</dbReference>
<name>A0A498KPN6_MALDO</name>
<dbReference type="AlphaFoldDB" id="A0A498KPN6"/>
<evidence type="ECO:0000313" key="1">
    <source>
        <dbReference type="EMBL" id="RXI09041.1"/>
    </source>
</evidence>
<dbReference type="Proteomes" id="UP000290289">
    <property type="component" value="Chromosome 1"/>
</dbReference>
<proteinExistence type="predicted"/>
<comment type="caution">
    <text evidence="1">The sequence shown here is derived from an EMBL/GenBank/DDBJ whole genome shotgun (WGS) entry which is preliminary data.</text>
</comment>
<gene>
    <name evidence="1" type="ORF">DVH24_023185</name>
</gene>
<organism evidence="1 2">
    <name type="scientific">Malus domestica</name>
    <name type="common">Apple</name>
    <name type="synonym">Pyrus malus</name>
    <dbReference type="NCBI Taxonomy" id="3750"/>
    <lineage>
        <taxon>Eukaryota</taxon>
        <taxon>Viridiplantae</taxon>
        <taxon>Streptophyta</taxon>
        <taxon>Embryophyta</taxon>
        <taxon>Tracheophyta</taxon>
        <taxon>Spermatophyta</taxon>
        <taxon>Magnoliopsida</taxon>
        <taxon>eudicotyledons</taxon>
        <taxon>Gunneridae</taxon>
        <taxon>Pentapetalae</taxon>
        <taxon>rosids</taxon>
        <taxon>fabids</taxon>
        <taxon>Rosales</taxon>
        <taxon>Rosaceae</taxon>
        <taxon>Amygdaloideae</taxon>
        <taxon>Maleae</taxon>
        <taxon>Malus</taxon>
    </lineage>
</organism>
<sequence length="70" mass="7662">MLSKLTQSAVDCDASIQSLGPVSSPVTCERLSIRRQMAQDLLNGELCILKSASAWLTNYCDTLTTTDCHR</sequence>
<reference evidence="1 2" key="1">
    <citation type="submission" date="2018-10" db="EMBL/GenBank/DDBJ databases">
        <title>A high-quality apple genome assembly.</title>
        <authorList>
            <person name="Hu J."/>
        </authorList>
    </citation>
    <scope>NUCLEOTIDE SEQUENCE [LARGE SCALE GENOMIC DNA]</scope>
    <source>
        <strain evidence="2">cv. HFTH1</strain>
        <tissue evidence="1">Young leaf</tissue>
    </source>
</reference>
<accession>A0A498KPN6</accession>
<evidence type="ECO:0000313" key="2">
    <source>
        <dbReference type="Proteomes" id="UP000290289"/>
    </source>
</evidence>